<evidence type="ECO:0000313" key="2">
    <source>
        <dbReference type="EMBL" id="GCA67170.1"/>
    </source>
</evidence>
<accession>A0A391P242</accession>
<keyword evidence="1" id="KW-0732">Signal</keyword>
<dbReference type="AlphaFoldDB" id="A0A391P242"/>
<gene>
    <name evidence="2" type="ORF">KGMB01110_16060</name>
</gene>
<feature type="chain" id="PRO_5038666872" evidence="1">
    <location>
        <begin position="22"/>
        <end position="134"/>
    </location>
</feature>
<evidence type="ECO:0000256" key="1">
    <source>
        <dbReference type="SAM" id="SignalP"/>
    </source>
</evidence>
<reference evidence="3" key="1">
    <citation type="submission" date="2018-09" db="EMBL/GenBank/DDBJ databases">
        <title>Draft Genome Sequence of Mediterraneibacter sp. KCTC 15684.</title>
        <authorList>
            <person name="Kim J.S."/>
            <person name="Han K.I."/>
            <person name="Suh M.K."/>
            <person name="Lee K.C."/>
            <person name="Eom M.K."/>
            <person name="Lee J.H."/>
            <person name="Park S.H."/>
            <person name="Kang S.W."/>
            <person name="Park J.E."/>
            <person name="Oh B.S."/>
            <person name="Yu S.Y."/>
            <person name="Choi S.H."/>
            <person name="Lee D.H."/>
            <person name="Yoon H."/>
            <person name="Kim B."/>
            <person name="Yang S.J."/>
            <person name="Lee J.S."/>
        </authorList>
    </citation>
    <scope>NUCLEOTIDE SEQUENCE [LARGE SCALE GENOMIC DNA]</scope>
    <source>
        <strain evidence="3">KCTC 15684</strain>
    </source>
</reference>
<dbReference type="EMBL" id="BHGK01000001">
    <property type="protein sequence ID" value="GCA67170.1"/>
    <property type="molecule type" value="Genomic_DNA"/>
</dbReference>
<protein>
    <submittedName>
        <fullName evidence="2">Lipoprotein</fullName>
    </submittedName>
</protein>
<comment type="caution">
    <text evidence="2">The sequence shown here is derived from an EMBL/GenBank/DDBJ whole genome shotgun (WGS) entry which is preliminary data.</text>
</comment>
<organism evidence="2 3">
    <name type="scientific">Mediterraneibacter butyricigenes</name>
    <dbReference type="NCBI Taxonomy" id="2316025"/>
    <lineage>
        <taxon>Bacteria</taxon>
        <taxon>Bacillati</taxon>
        <taxon>Bacillota</taxon>
        <taxon>Clostridia</taxon>
        <taxon>Lachnospirales</taxon>
        <taxon>Lachnospiraceae</taxon>
        <taxon>Mediterraneibacter</taxon>
    </lineage>
</organism>
<dbReference type="PROSITE" id="PS51257">
    <property type="entry name" value="PROKAR_LIPOPROTEIN"/>
    <property type="match status" value="1"/>
</dbReference>
<dbReference type="Proteomes" id="UP000265643">
    <property type="component" value="Unassembled WGS sequence"/>
</dbReference>
<evidence type="ECO:0000313" key="3">
    <source>
        <dbReference type="Proteomes" id="UP000265643"/>
    </source>
</evidence>
<sequence length="134" mass="15022">MKKIVCTMLCIMLLFGLSACGGDVSEVKTYNVESESYSEEDIKAAIDTIKKEFKSDWKGCTLTEIYYAGDDCTKDHKDWADRNNADEVIVLLSSFDVDSSGGDGSLNPNSTYSDWKWILVRTDGGKWQHVDHGY</sequence>
<feature type="signal peptide" evidence="1">
    <location>
        <begin position="1"/>
        <end position="21"/>
    </location>
</feature>
<name>A0A391P242_9FIRM</name>
<proteinExistence type="predicted"/>
<keyword evidence="3" id="KW-1185">Reference proteome</keyword>
<keyword evidence="2" id="KW-0449">Lipoprotein</keyword>
<dbReference type="RefSeq" id="WP_119297987.1">
    <property type="nucleotide sequence ID" value="NZ_BHGK01000001.1"/>
</dbReference>